<evidence type="ECO:0000313" key="1">
    <source>
        <dbReference type="EMBL" id="MBB3898696.1"/>
    </source>
</evidence>
<name>A0A840ADS2_9PROT</name>
<organism evidence="1 2">
    <name type="scientific">Roseococcus suduntuyensis</name>
    <dbReference type="NCBI Taxonomy" id="455361"/>
    <lineage>
        <taxon>Bacteria</taxon>
        <taxon>Pseudomonadati</taxon>
        <taxon>Pseudomonadota</taxon>
        <taxon>Alphaproteobacteria</taxon>
        <taxon>Acetobacterales</taxon>
        <taxon>Roseomonadaceae</taxon>
        <taxon>Roseococcus</taxon>
    </lineage>
</organism>
<dbReference type="RefSeq" id="WP_184383788.1">
    <property type="nucleotide sequence ID" value="NZ_JACIDJ010000003.1"/>
</dbReference>
<dbReference type="EMBL" id="JACIDJ010000003">
    <property type="protein sequence ID" value="MBB3898696.1"/>
    <property type="molecule type" value="Genomic_DNA"/>
</dbReference>
<protein>
    <submittedName>
        <fullName evidence="1">Uncharacterized protein</fullName>
    </submittedName>
</protein>
<dbReference type="Proteomes" id="UP000553193">
    <property type="component" value="Unassembled WGS sequence"/>
</dbReference>
<accession>A0A840ADS2</accession>
<dbReference type="Gene3D" id="3.40.50.1820">
    <property type="entry name" value="alpha/beta hydrolase"/>
    <property type="match status" value="1"/>
</dbReference>
<comment type="caution">
    <text evidence="1">The sequence shown here is derived from an EMBL/GenBank/DDBJ whole genome shotgun (WGS) entry which is preliminary data.</text>
</comment>
<dbReference type="InterPro" id="IPR029058">
    <property type="entry name" value="AB_hydrolase_fold"/>
</dbReference>
<reference evidence="1 2" key="1">
    <citation type="submission" date="2020-08" db="EMBL/GenBank/DDBJ databases">
        <title>Genomic Encyclopedia of Type Strains, Phase IV (KMG-IV): sequencing the most valuable type-strain genomes for metagenomic binning, comparative biology and taxonomic classification.</title>
        <authorList>
            <person name="Goeker M."/>
        </authorList>
    </citation>
    <scope>NUCLEOTIDE SEQUENCE [LARGE SCALE GENOMIC DNA]</scope>
    <source>
        <strain evidence="1 2">DSM 19979</strain>
    </source>
</reference>
<proteinExistence type="predicted"/>
<evidence type="ECO:0000313" key="2">
    <source>
        <dbReference type="Proteomes" id="UP000553193"/>
    </source>
</evidence>
<keyword evidence="2" id="KW-1185">Reference proteome</keyword>
<sequence length="463" mass="50266">MAAIPQDERARLLARARQAHDGGDHAAALPLWDEALHRWPEHAGRDETLAFARLLLAFNTPRRPEDALVPPHAAGALARLHARWPEEPLGWIGLAKLAEWRLVWPEAMGHWQAVFERFDAVAEPGWYEQAMTVAWLAHAGPVFKALRASLRQRWPDHETWWDQRAYGRRGSAGGSPTPAGPPSLRDVENLLRFSTPSEAKRVLETLPALDRESATGRACAHIIRTLEHSGLLEDLEAGGAEPARPGTTLVWRNPAGGDRALIVFSGGARGYWLLLDELHRVLRGCGVHLIYLRGLGASFYMAGDPDLGIADYAGLLDLLRAQAAGLGATHLACLGNSAGGYAALRYALDLGAEGALAFSMLTNPQTRHDPQFAPAINAIAQRNPGLVFDLAQAYAAAARPPRTILCFGEGHETDRREAARMRGIPGVRLVAAEGLADHGAIRWFLRRGEVPGLVASLFEAPPA</sequence>
<dbReference type="SUPFAM" id="SSF53474">
    <property type="entry name" value="alpha/beta-Hydrolases"/>
    <property type="match status" value="1"/>
</dbReference>
<gene>
    <name evidence="1" type="ORF">GGQ83_002139</name>
</gene>
<dbReference type="AlphaFoldDB" id="A0A840ADS2"/>